<organism evidence="1 2">
    <name type="scientific">Microvirga subterranea</name>
    <dbReference type="NCBI Taxonomy" id="186651"/>
    <lineage>
        <taxon>Bacteria</taxon>
        <taxon>Pseudomonadati</taxon>
        <taxon>Pseudomonadota</taxon>
        <taxon>Alphaproteobacteria</taxon>
        <taxon>Hyphomicrobiales</taxon>
        <taxon>Methylobacteriaceae</taxon>
        <taxon>Microvirga</taxon>
    </lineage>
</organism>
<dbReference type="RefSeq" id="WP_114770523.1">
    <property type="nucleotide sequence ID" value="NZ_QQBB01000005.1"/>
</dbReference>
<gene>
    <name evidence="1" type="ORF">DES45_10514</name>
</gene>
<sequence length="327" mass="36421">MAETLAAPVGQATGRAPQSLDELMLAMDVVDTLRHQESLVSRELSGEQRDAQLLERLRQIYRGQGIEVPDRILVEGVQALKEQRFAYEPPGPSFARTVATAWVNRGRFGRRLLTLLLLLAFGWGAYHFGVAEPARQRAAQEQAQAERNRIELAERLPAALEQGYEDVLREAQAPKAREQADRILADGKAAVARGDADGARQAINDLEVLRADLRREYVLRIVSRPGEPTGVWRVPQRNPAGRNYYLIVEAVSPDGRILSLPVTSEEDGRTVTTSKWGVRVSEATAMQVQRDKNDDGIVQRNRLGEKRRGQLDVDYLMPVSGGAITQW</sequence>
<reference evidence="1 2" key="1">
    <citation type="submission" date="2018-07" db="EMBL/GenBank/DDBJ databases">
        <title>Genomic Encyclopedia of Type Strains, Phase IV (KMG-IV): sequencing the most valuable type-strain genomes for metagenomic binning, comparative biology and taxonomic classification.</title>
        <authorList>
            <person name="Goeker M."/>
        </authorList>
    </citation>
    <scope>NUCLEOTIDE SEQUENCE [LARGE SCALE GENOMIC DNA]</scope>
    <source>
        <strain evidence="1 2">DSM 14364</strain>
    </source>
</reference>
<name>A0A370HIS1_9HYPH</name>
<dbReference type="InterPro" id="IPR045964">
    <property type="entry name" value="DUF6384"/>
</dbReference>
<evidence type="ECO:0000313" key="1">
    <source>
        <dbReference type="EMBL" id="RDI58493.1"/>
    </source>
</evidence>
<accession>A0A370HIS1</accession>
<dbReference type="OrthoDB" id="6115808at2"/>
<protein>
    <submittedName>
        <fullName evidence="1">Uncharacterized protein</fullName>
    </submittedName>
</protein>
<dbReference type="EMBL" id="QQBB01000005">
    <property type="protein sequence ID" value="RDI58493.1"/>
    <property type="molecule type" value="Genomic_DNA"/>
</dbReference>
<dbReference type="Pfam" id="PF19911">
    <property type="entry name" value="DUF6384"/>
    <property type="match status" value="1"/>
</dbReference>
<keyword evidence="2" id="KW-1185">Reference proteome</keyword>
<evidence type="ECO:0000313" key="2">
    <source>
        <dbReference type="Proteomes" id="UP000254925"/>
    </source>
</evidence>
<dbReference type="AlphaFoldDB" id="A0A370HIS1"/>
<comment type="caution">
    <text evidence="1">The sequence shown here is derived from an EMBL/GenBank/DDBJ whole genome shotgun (WGS) entry which is preliminary data.</text>
</comment>
<proteinExistence type="predicted"/>
<dbReference type="Proteomes" id="UP000254925">
    <property type="component" value="Unassembled WGS sequence"/>
</dbReference>